<reference evidence="1" key="1">
    <citation type="submission" date="2012-11" db="EMBL/GenBank/DDBJ databases">
        <title>Dependencies among metagenomic species, viruses, plasmids and units of genetic variation.</title>
        <authorList>
            <person name="Nielsen H.B."/>
            <person name="Almeida M."/>
            <person name="Juncker A.S."/>
            <person name="Rasmussen S."/>
            <person name="Li J."/>
            <person name="Sunagawa S."/>
            <person name="Plichta D."/>
            <person name="Gautier L."/>
            <person name="Le Chatelier E."/>
            <person name="Peletier E."/>
            <person name="Bonde I."/>
            <person name="Nielsen T."/>
            <person name="Manichanh C."/>
            <person name="Arumugam M."/>
            <person name="Batto J."/>
            <person name="Santos M.B.Q.D."/>
            <person name="Blom N."/>
            <person name="Borruel N."/>
            <person name="Burgdorf K.S."/>
            <person name="Boumezbeur F."/>
            <person name="Casellas F."/>
            <person name="Dore J."/>
            <person name="Guarner F."/>
            <person name="Hansen T."/>
            <person name="Hildebrand F."/>
            <person name="Kaas R.S."/>
            <person name="Kennedy S."/>
            <person name="Kristiansen K."/>
            <person name="Kultima J.R."/>
            <person name="Leonard P."/>
            <person name="Levenez F."/>
            <person name="Lund O."/>
            <person name="Moumen B."/>
            <person name="Le Paslier D."/>
            <person name="Pons N."/>
            <person name="Pedersen O."/>
            <person name="Prifti E."/>
            <person name="Qin J."/>
            <person name="Raes J."/>
            <person name="Tap J."/>
            <person name="Tims S."/>
            <person name="Ussery D.W."/>
            <person name="Yamada T."/>
            <person name="MetaHit consortium"/>
            <person name="Renault P."/>
            <person name="Sicheritz-Ponten T."/>
            <person name="Bork P."/>
            <person name="Wang J."/>
            <person name="Brunak S."/>
            <person name="Ehrlich S.D."/>
        </authorList>
    </citation>
    <scope>NUCLEOTIDE SEQUENCE [LARGE SCALE GENOMIC DNA]</scope>
</reference>
<protein>
    <submittedName>
        <fullName evidence="1">Uncharacterized protein</fullName>
    </submittedName>
</protein>
<evidence type="ECO:0000313" key="1">
    <source>
        <dbReference type="EMBL" id="CDB46318.1"/>
    </source>
</evidence>
<sequence length="146" mass="17139">MFNWHAQTFIQSYWSKVDNPMNKRLIDLVVDSENIRINGFVSRGFLLGGRIEYLKEENPTTDQMDGILRFHTYFTPPVPARVIENTIEFDTSYLETKIEYLKEENPTTDQMDGIVRFHTYFTPPVPARVIENTIEFDTSYLETLFG</sequence>
<dbReference type="AlphaFoldDB" id="R6I7Y6"/>
<name>R6I7Y6_9FIRM</name>
<gene>
    <name evidence="1" type="ORF">BN533_01374</name>
</gene>
<proteinExistence type="predicted"/>
<dbReference type="HOGENOM" id="CLU_1775692_0_0_9"/>
<comment type="caution">
    <text evidence="1">The sequence shown here is derived from an EMBL/GenBank/DDBJ whole genome shotgun (WGS) entry which is preliminary data.</text>
</comment>
<dbReference type="STRING" id="1262914.BN533_01374"/>
<dbReference type="eggNOG" id="COG3497">
    <property type="taxonomic scope" value="Bacteria"/>
</dbReference>
<organism evidence="1">
    <name type="scientific">Phascolarctobacterium faecium</name>
    <dbReference type="NCBI Taxonomy" id="33025"/>
    <lineage>
        <taxon>Bacteria</taxon>
        <taxon>Bacillati</taxon>
        <taxon>Bacillota</taxon>
        <taxon>Negativicutes</taxon>
        <taxon>Acidaminococcales</taxon>
        <taxon>Acidaminococcaceae</taxon>
        <taxon>Phascolarctobacterium</taxon>
    </lineage>
</organism>
<dbReference type="EMBL" id="CBDS010000083">
    <property type="protein sequence ID" value="CDB46318.1"/>
    <property type="molecule type" value="Genomic_DNA"/>
</dbReference>
<accession>R6I7Y6</accession>